<keyword evidence="2" id="KW-0343">GTPase activation</keyword>
<feature type="region of interest" description="Disordered" evidence="5">
    <location>
        <begin position="784"/>
        <end position="891"/>
    </location>
</feature>
<name>A0ABP0G5L0_CLALP</name>
<feature type="compositionally biased region" description="Low complexity" evidence="5">
    <location>
        <begin position="1130"/>
        <end position="1141"/>
    </location>
</feature>
<reference evidence="9 10" key="1">
    <citation type="submission" date="2024-02" db="EMBL/GenBank/DDBJ databases">
        <authorList>
            <person name="Daric V."/>
            <person name="Darras S."/>
        </authorList>
    </citation>
    <scope>NUCLEOTIDE SEQUENCE [LARGE SCALE GENOMIC DNA]</scope>
</reference>
<evidence type="ECO:0000256" key="3">
    <source>
        <dbReference type="ARBA" id="ARBA00022490"/>
    </source>
</evidence>
<dbReference type="SMART" id="SM00455">
    <property type="entry name" value="RBD"/>
    <property type="match status" value="2"/>
</dbReference>
<gene>
    <name evidence="9" type="ORF">CVLEPA_LOCUS19190</name>
</gene>
<feature type="compositionally biased region" description="Polar residues" evidence="5">
    <location>
        <begin position="450"/>
        <end position="468"/>
    </location>
</feature>
<feature type="region of interest" description="Disordered" evidence="5">
    <location>
        <begin position="1056"/>
        <end position="1087"/>
    </location>
</feature>
<evidence type="ECO:0000259" key="6">
    <source>
        <dbReference type="PROSITE" id="PS50106"/>
    </source>
</evidence>
<dbReference type="Pfam" id="PF02196">
    <property type="entry name" value="RBD"/>
    <property type="match status" value="1"/>
</dbReference>
<dbReference type="InterPro" id="IPR029071">
    <property type="entry name" value="Ubiquitin-like_domsf"/>
</dbReference>
<feature type="compositionally biased region" description="Basic and acidic residues" evidence="5">
    <location>
        <begin position="411"/>
        <end position="421"/>
    </location>
</feature>
<dbReference type="Pfam" id="PF00615">
    <property type="entry name" value="RGS"/>
    <property type="match status" value="1"/>
</dbReference>
<dbReference type="InterPro" id="IPR046995">
    <property type="entry name" value="RGS10/12/14-like"/>
</dbReference>
<evidence type="ECO:0000313" key="9">
    <source>
        <dbReference type="EMBL" id="CAK8687111.1"/>
    </source>
</evidence>
<keyword evidence="10" id="KW-1185">Reference proteome</keyword>
<evidence type="ECO:0000313" key="10">
    <source>
        <dbReference type="Proteomes" id="UP001642483"/>
    </source>
</evidence>
<feature type="compositionally biased region" description="Low complexity" evidence="5">
    <location>
        <begin position="866"/>
        <end position="877"/>
    </location>
</feature>
<dbReference type="InterPro" id="IPR001478">
    <property type="entry name" value="PDZ"/>
</dbReference>
<dbReference type="Gene3D" id="1.10.196.10">
    <property type="match status" value="1"/>
</dbReference>
<dbReference type="SMART" id="SM00228">
    <property type="entry name" value="PDZ"/>
    <property type="match status" value="1"/>
</dbReference>
<dbReference type="Gene3D" id="2.30.29.30">
    <property type="entry name" value="Pleckstrin-homology domain (PH domain)/Phosphotyrosine-binding domain (PTB)"/>
    <property type="match status" value="1"/>
</dbReference>
<feature type="domain" description="PDZ" evidence="6">
    <location>
        <begin position="19"/>
        <end position="96"/>
    </location>
</feature>
<dbReference type="PROSITE" id="PS50898">
    <property type="entry name" value="RBD"/>
    <property type="match status" value="1"/>
</dbReference>
<dbReference type="PROSITE" id="PS50877">
    <property type="entry name" value="GOLOCO"/>
    <property type="match status" value="1"/>
</dbReference>
<dbReference type="SUPFAM" id="SSF50729">
    <property type="entry name" value="PH domain-like"/>
    <property type="match status" value="1"/>
</dbReference>
<feature type="compositionally biased region" description="Basic and acidic residues" evidence="5">
    <location>
        <begin position="1056"/>
        <end position="1065"/>
    </location>
</feature>
<dbReference type="PROSITE" id="PS50106">
    <property type="entry name" value="PDZ"/>
    <property type="match status" value="1"/>
</dbReference>
<dbReference type="PRINTS" id="PR01301">
    <property type="entry name" value="RGSPROTEIN"/>
</dbReference>
<dbReference type="CDD" id="cd17067">
    <property type="entry name" value="RBD2_RGS12_like"/>
    <property type="match status" value="1"/>
</dbReference>
<dbReference type="InterPro" id="IPR036034">
    <property type="entry name" value="PDZ_sf"/>
</dbReference>
<evidence type="ECO:0000256" key="5">
    <source>
        <dbReference type="SAM" id="MobiDB-lite"/>
    </source>
</evidence>
<keyword evidence="3" id="KW-0963">Cytoplasm</keyword>
<dbReference type="Gene3D" id="1.10.167.10">
    <property type="entry name" value="Regulator of G-protein Signalling 4, domain 2"/>
    <property type="match status" value="1"/>
</dbReference>
<dbReference type="InterPro" id="IPR044926">
    <property type="entry name" value="RGS_subdomain_2"/>
</dbReference>
<evidence type="ECO:0000259" key="7">
    <source>
        <dbReference type="PROSITE" id="PS50132"/>
    </source>
</evidence>
<dbReference type="SMART" id="SM00462">
    <property type="entry name" value="PTB"/>
    <property type="match status" value="1"/>
</dbReference>
<feature type="region of interest" description="Disordered" evidence="5">
    <location>
        <begin position="1218"/>
        <end position="1239"/>
    </location>
</feature>
<dbReference type="InterPro" id="IPR003116">
    <property type="entry name" value="RBD_dom"/>
</dbReference>
<dbReference type="Proteomes" id="UP001642483">
    <property type="component" value="Unassembled WGS sequence"/>
</dbReference>
<keyword evidence="4" id="KW-0677">Repeat</keyword>
<evidence type="ECO:0000256" key="4">
    <source>
        <dbReference type="ARBA" id="ARBA00022737"/>
    </source>
</evidence>
<dbReference type="SUPFAM" id="SSF54236">
    <property type="entry name" value="Ubiquitin-like"/>
    <property type="match status" value="1"/>
</dbReference>
<dbReference type="Gene3D" id="3.10.20.90">
    <property type="entry name" value="Phosphatidylinositol 3-kinase Catalytic Subunit, Chain A, domain 1"/>
    <property type="match status" value="2"/>
</dbReference>
<dbReference type="PANTHER" id="PTHR45945:SF3">
    <property type="entry name" value="REGULATOR OF G-PROTEIN SIGNALING LOCO"/>
    <property type="match status" value="1"/>
</dbReference>
<dbReference type="PROSITE" id="PS50132">
    <property type="entry name" value="RGS"/>
    <property type="match status" value="1"/>
</dbReference>
<feature type="compositionally biased region" description="Polar residues" evidence="5">
    <location>
        <begin position="1218"/>
        <end position="1233"/>
    </location>
</feature>
<feature type="domain" description="RGS" evidence="7">
    <location>
        <begin position="659"/>
        <end position="778"/>
    </location>
</feature>
<dbReference type="InterPro" id="IPR006020">
    <property type="entry name" value="PTB/PI_dom"/>
</dbReference>
<evidence type="ECO:0000259" key="8">
    <source>
        <dbReference type="PROSITE" id="PS50898"/>
    </source>
</evidence>
<dbReference type="InterPro" id="IPR024066">
    <property type="entry name" value="RGS_subdom1/3"/>
</dbReference>
<feature type="compositionally biased region" description="Gly residues" evidence="5">
    <location>
        <begin position="481"/>
        <end position="492"/>
    </location>
</feature>
<dbReference type="EMBL" id="CAWYQH010000103">
    <property type="protein sequence ID" value="CAK8687111.1"/>
    <property type="molecule type" value="Genomic_DNA"/>
</dbReference>
<feature type="compositionally biased region" description="Low complexity" evidence="5">
    <location>
        <begin position="795"/>
        <end position="818"/>
    </location>
</feature>
<feature type="compositionally biased region" description="Polar residues" evidence="5">
    <location>
        <begin position="1142"/>
        <end position="1161"/>
    </location>
</feature>
<feature type="region of interest" description="Disordered" evidence="5">
    <location>
        <begin position="1127"/>
        <end position="1199"/>
    </location>
</feature>
<sequence length="1314" mass="145352">MYARNEPQKVISSQSSTRIIEITRGRNGYGFTLSGQSPCFVGWIVKFSPAEKIGLSVGDYVISINGKDVSTETHEEVVRLIGISGGTLFLGVSKTLDVLTSTRNSIFSSSKEENTQGEVTTPDFSRMDKVLEDLYSGVIFQNIITPPGATNMKNFTKDNSKSMLRNSSSTTSIPDMVMRQSIVAYLGTVEMPLTESALIPQASLDAIRGCVQQLRVEQHIHQRVLLKVTQSCVRLSNADGDTIAVYKSEKIRFSALCPDDGRFFCIVTGQDIQRSSDFQEKTCCHIFMVDPAITSHSAHEDKAKRFGIACSTNECGDCSEFPNNPKSLLSVIRLLYMVPADNSEKCSPKGNPIVDSKNLSVVSSSTLDSGIADNSDDFSRTSVHIVDYRHSNLTRGESSLPHCTRIAWTSSDDKRPNKEQKNSTQPNDDQSRLNPRSLFSTEFGGKLPPKSNQGSTSFGSRPSSASNSMERRRPMVNQRGVRGGPAGTGGGKAPEKNVVTLNQQNLIRHENQFRVPAAPHSINSSSRVPPPMNKLSMGKYRKQDLKPPFNMDRYPLRNEGDRFIHHRKKNARFFPNRFAAREKGISRSTENVAVPDDDVLGNASSVESLSSNASLPSCINGLVAGTFDYNTSHRSSLRGTTATDVNDVAAGRISHWAVSFERLLDDPLGVKYFKEFLRKEFSEENILFWEACENLRRFSLDDREQLKQEIMSIYNRFMAADASMPVNIDSRGQQLAEEALSLPPHPDVFHNQQHQVYTLMRLDSYSRFLKSNLYRQCMVSEMEGRPLPLDNPDWSSSDQVSQDSQSYSQSSRTQSDVSNGTFQRKSKKLKGSKKGIFGFKNRSKSAHQRDLKASIDTFNRQTNRDSSGSESGVSGYSPVTRTSSLPSSIPDFPDPSRVCRVTLWDNTSTVLYAKRSGSTSVADALETLCQNRGVRLSAVDVYLVDDYAAQGEGHQRRPLSLDLDVSILASQSIVIERRALFRLDMLPVKRSVGVKARPTKSIAEVLRPVLHKYNLRLEEVQVKASGEGIALKLDEPVSTLDALRIVVDKKNNIIKKDEPGRKPLKDQPCQQKTNHKTSNRLSQPDRRETEELINLMSVLQSSKMDDQRGLLSKSDLELPDFLKIKPIPVNLNSNNNNNNKNVISVTSPSDSQNGSVTSRSVEVSDPSPYAVTSVIKSLKRDSDASNDHPPLRRTSASGNQPLAAKKCYVELNAAPRSLSSFKPSPPSVTNQVRLTPDPCDDLNDTTIVEEPESLLSSGNFDPDLTLKPLPTPPPARFNAGANGNLGELPMADFSPPTPLTKKTKTVQNDKTIMV</sequence>
<feature type="compositionally biased region" description="Polar residues" evidence="5">
    <location>
        <begin position="422"/>
        <end position="440"/>
    </location>
</feature>
<accession>A0ABP0G5L0</accession>
<dbReference type="SUPFAM" id="SSF50156">
    <property type="entry name" value="PDZ domain-like"/>
    <property type="match status" value="1"/>
</dbReference>
<dbReference type="InterPro" id="IPR036305">
    <property type="entry name" value="RGS_sf"/>
</dbReference>
<feature type="compositionally biased region" description="Polar residues" evidence="5">
    <location>
        <begin position="856"/>
        <end position="865"/>
    </location>
</feature>
<organism evidence="9 10">
    <name type="scientific">Clavelina lepadiformis</name>
    <name type="common">Light-bulb sea squirt</name>
    <name type="synonym">Ascidia lepadiformis</name>
    <dbReference type="NCBI Taxonomy" id="159417"/>
    <lineage>
        <taxon>Eukaryota</taxon>
        <taxon>Metazoa</taxon>
        <taxon>Chordata</taxon>
        <taxon>Tunicata</taxon>
        <taxon>Ascidiacea</taxon>
        <taxon>Aplousobranchia</taxon>
        <taxon>Clavelinidae</taxon>
        <taxon>Clavelina</taxon>
    </lineage>
</organism>
<evidence type="ECO:0000256" key="1">
    <source>
        <dbReference type="ARBA" id="ARBA00004496"/>
    </source>
</evidence>
<evidence type="ECO:0008006" key="11">
    <source>
        <dbReference type="Google" id="ProtNLM"/>
    </source>
</evidence>
<feature type="compositionally biased region" description="Basic residues" evidence="5">
    <location>
        <begin position="824"/>
        <end position="833"/>
    </location>
</feature>
<evidence type="ECO:0000256" key="2">
    <source>
        <dbReference type="ARBA" id="ARBA00022468"/>
    </source>
</evidence>
<feature type="region of interest" description="Disordered" evidence="5">
    <location>
        <begin position="407"/>
        <end position="496"/>
    </location>
</feature>
<dbReference type="InterPro" id="IPR003109">
    <property type="entry name" value="GoLoco_motif"/>
</dbReference>
<comment type="subcellular location">
    <subcellularLocation>
        <location evidence="1">Cytoplasm</location>
    </subcellularLocation>
</comment>
<dbReference type="PANTHER" id="PTHR45945">
    <property type="entry name" value="REGULATOR OF G-PROTEIN SIGNALING LOCO"/>
    <property type="match status" value="1"/>
</dbReference>
<proteinExistence type="predicted"/>
<dbReference type="Gene3D" id="2.30.42.10">
    <property type="match status" value="1"/>
</dbReference>
<comment type="caution">
    <text evidence="9">The sequence shown here is derived from an EMBL/GenBank/DDBJ whole genome shotgun (WGS) entry which is preliminary data.</text>
</comment>
<dbReference type="InterPro" id="IPR016137">
    <property type="entry name" value="RGS"/>
</dbReference>
<feature type="domain" description="RBD" evidence="8">
    <location>
        <begin position="980"/>
        <end position="1050"/>
    </location>
</feature>
<dbReference type="SUPFAM" id="SSF48097">
    <property type="entry name" value="Regulator of G-protein signaling, RGS"/>
    <property type="match status" value="1"/>
</dbReference>
<dbReference type="Pfam" id="PF00595">
    <property type="entry name" value="PDZ"/>
    <property type="match status" value="1"/>
</dbReference>
<feature type="compositionally biased region" description="Basic and acidic residues" evidence="5">
    <location>
        <begin position="1178"/>
        <end position="1190"/>
    </location>
</feature>
<dbReference type="InterPro" id="IPR011993">
    <property type="entry name" value="PH-like_dom_sf"/>
</dbReference>
<dbReference type="SMART" id="SM00315">
    <property type="entry name" value="RGS"/>
    <property type="match status" value="1"/>
</dbReference>
<protein>
    <recommendedName>
        <fullName evidence="11">Regulator of G-protein signaling loco</fullName>
    </recommendedName>
</protein>